<dbReference type="PANTHER" id="PTHR10527">
    <property type="entry name" value="IMPORTIN BETA"/>
    <property type="match status" value="1"/>
</dbReference>
<dbReference type="GO" id="GO:0005737">
    <property type="term" value="C:cytoplasm"/>
    <property type="evidence" value="ECO:0007669"/>
    <property type="project" value="UniProtKB-SubCell"/>
</dbReference>
<sequence length="210" mass="22973">MASSDIDAEVQALLTPDNARFEALLQSLTSADNDARGKAEAVFAGLRGRPDLCAHYLVSTLRGCASVQHRSFCAVMIRKVLAKGDRPMWPELSKQVQDLMKNELLNSVKEERERRVVRKVCDAVSELAALALDGDGWPEIIPFIFQCVQSGQAHLMESGLLILSDFAQKDHHDSLKEYSGPLLQVLEACLKHQAGDVKLAAFGATCAVVQ</sequence>
<comment type="subcellular location">
    <subcellularLocation>
        <location evidence="2">Cytoplasm</location>
    </subcellularLocation>
    <subcellularLocation>
        <location evidence="1">Nucleus</location>
    </subcellularLocation>
</comment>
<evidence type="ECO:0000256" key="6">
    <source>
        <dbReference type="ARBA" id="ARBA00022927"/>
    </source>
</evidence>
<name>A0A8S1IWX0_9CHLO</name>
<evidence type="ECO:0000313" key="9">
    <source>
        <dbReference type="EMBL" id="CAD7695705.1"/>
    </source>
</evidence>
<dbReference type="SUPFAM" id="SSF48371">
    <property type="entry name" value="ARM repeat"/>
    <property type="match status" value="1"/>
</dbReference>
<evidence type="ECO:0000256" key="4">
    <source>
        <dbReference type="ARBA" id="ARBA00022490"/>
    </source>
</evidence>
<dbReference type="EMBL" id="CAJHUC010000379">
    <property type="protein sequence ID" value="CAD7695705.1"/>
    <property type="molecule type" value="Genomic_DNA"/>
</dbReference>
<evidence type="ECO:0000256" key="7">
    <source>
        <dbReference type="ARBA" id="ARBA00023242"/>
    </source>
</evidence>
<evidence type="ECO:0000256" key="2">
    <source>
        <dbReference type="ARBA" id="ARBA00004496"/>
    </source>
</evidence>
<keyword evidence="3" id="KW-0813">Transport</keyword>
<organism evidence="9 10">
    <name type="scientific">Ostreobium quekettii</name>
    <dbReference type="NCBI Taxonomy" id="121088"/>
    <lineage>
        <taxon>Eukaryota</taxon>
        <taxon>Viridiplantae</taxon>
        <taxon>Chlorophyta</taxon>
        <taxon>core chlorophytes</taxon>
        <taxon>Ulvophyceae</taxon>
        <taxon>TCBD clade</taxon>
        <taxon>Bryopsidales</taxon>
        <taxon>Ostreobineae</taxon>
        <taxon>Ostreobiaceae</taxon>
        <taxon>Ostreobium</taxon>
    </lineage>
</organism>
<evidence type="ECO:0000256" key="3">
    <source>
        <dbReference type="ARBA" id="ARBA00022448"/>
    </source>
</evidence>
<dbReference type="InterPro" id="IPR016024">
    <property type="entry name" value="ARM-type_fold"/>
</dbReference>
<dbReference type="GO" id="GO:0006606">
    <property type="term" value="P:protein import into nucleus"/>
    <property type="evidence" value="ECO:0007669"/>
    <property type="project" value="InterPro"/>
</dbReference>
<dbReference type="Gene3D" id="1.25.10.10">
    <property type="entry name" value="Leucine-rich Repeat Variant"/>
    <property type="match status" value="1"/>
</dbReference>
<accession>A0A8S1IWX0</accession>
<dbReference type="OrthoDB" id="543373at2759"/>
<evidence type="ECO:0000313" key="10">
    <source>
        <dbReference type="Proteomes" id="UP000708148"/>
    </source>
</evidence>
<proteinExistence type="predicted"/>
<dbReference type="AlphaFoldDB" id="A0A8S1IWX0"/>
<dbReference type="InterPro" id="IPR040122">
    <property type="entry name" value="Importin_beta"/>
</dbReference>
<reference evidence="9" key="1">
    <citation type="submission" date="2020-12" db="EMBL/GenBank/DDBJ databases">
        <authorList>
            <person name="Iha C."/>
        </authorList>
    </citation>
    <scope>NUCLEOTIDE SEQUENCE</scope>
</reference>
<dbReference type="Proteomes" id="UP000708148">
    <property type="component" value="Unassembled WGS sequence"/>
</dbReference>
<evidence type="ECO:0000259" key="8">
    <source>
        <dbReference type="Pfam" id="PF25780"/>
    </source>
</evidence>
<keyword evidence="4" id="KW-0963">Cytoplasm</keyword>
<feature type="domain" description="IPO4/5-like TPR repeats" evidence="8">
    <location>
        <begin position="114"/>
        <end position="209"/>
    </location>
</feature>
<keyword evidence="6" id="KW-0653">Protein transport</keyword>
<evidence type="ECO:0000256" key="1">
    <source>
        <dbReference type="ARBA" id="ARBA00004123"/>
    </source>
</evidence>
<keyword evidence="7" id="KW-0539">Nucleus</keyword>
<dbReference type="InterPro" id="IPR057672">
    <property type="entry name" value="TPR_IPO4/5"/>
</dbReference>
<keyword evidence="10" id="KW-1185">Reference proteome</keyword>
<dbReference type="InterPro" id="IPR011989">
    <property type="entry name" value="ARM-like"/>
</dbReference>
<keyword evidence="5" id="KW-0677">Repeat</keyword>
<gene>
    <name evidence="9" type="ORF">OSTQU699_LOCUS1066</name>
</gene>
<evidence type="ECO:0000256" key="5">
    <source>
        <dbReference type="ARBA" id="ARBA00022737"/>
    </source>
</evidence>
<comment type="caution">
    <text evidence="9">The sequence shown here is derived from an EMBL/GenBank/DDBJ whole genome shotgun (WGS) entry which is preliminary data.</text>
</comment>
<protein>
    <recommendedName>
        <fullName evidence="8">IPO4/5-like TPR repeats domain-containing protein</fullName>
    </recommendedName>
</protein>
<dbReference type="Pfam" id="PF25780">
    <property type="entry name" value="TPR_IPO5"/>
    <property type="match status" value="1"/>
</dbReference>